<keyword evidence="5 10" id="KW-0547">Nucleotide-binding</keyword>
<dbReference type="Gene3D" id="1.10.510.10">
    <property type="entry name" value="Transferase(Phosphotransferase) domain 1"/>
    <property type="match status" value="1"/>
</dbReference>
<evidence type="ECO:0000313" key="14">
    <source>
        <dbReference type="Proteomes" id="UP000054558"/>
    </source>
</evidence>
<dbReference type="OrthoDB" id="248923at2759"/>
<protein>
    <recommendedName>
        <fullName evidence="2">non-specific serine/threonine protein kinase</fullName>
        <ecNumber evidence="2">2.7.11.1</ecNumber>
    </recommendedName>
</protein>
<evidence type="ECO:0000256" key="4">
    <source>
        <dbReference type="ARBA" id="ARBA00022679"/>
    </source>
</evidence>
<evidence type="ECO:0000256" key="3">
    <source>
        <dbReference type="ARBA" id="ARBA00022527"/>
    </source>
</evidence>
<feature type="domain" description="Protein kinase" evidence="12">
    <location>
        <begin position="13"/>
        <end position="267"/>
    </location>
</feature>
<keyword evidence="4" id="KW-0808">Transferase</keyword>
<evidence type="ECO:0000256" key="8">
    <source>
        <dbReference type="ARBA" id="ARBA00047899"/>
    </source>
</evidence>
<comment type="similarity">
    <text evidence="1">Belongs to the protein kinase superfamily. NEK Ser/Thr protein kinase family. NIMA subfamily.</text>
</comment>
<dbReference type="PROSITE" id="PS50011">
    <property type="entry name" value="PROTEIN_KINASE_DOM"/>
    <property type="match status" value="1"/>
</dbReference>
<feature type="binding site" evidence="10">
    <location>
        <position position="42"/>
    </location>
    <ligand>
        <name>ATP</name>
        <dbReference type="ChEBI" id="CHEBI:30616"/>
    </ligand>
</feature>
<dbReference type="FunFam" id="3.30.200.20:FF:000097">
    <property type="entry name" value="Probable serine/threonine-protein kinase nek1"/>
    <property type="match status" value="1"/>
</dbReference>
<organism evidence="13 14">
    <name type="scientific">Klebsormidium nitens</name>
    <name type="common">Green alga</name>
    <name type="synonym">Ulothrix nitens</name>
    <dbReference type="NCBI Taxonomy" id="105231"/>
    <lineage>
        <taxon>Eukaryota</taxon>
        <taxon>Viridiplantae</taxon>
        <taxon>Streptophyta</taxon>
        <taxon>Klebsormidiophyceae</taxon>
        <taxon>Klebsormidiales</taxon>
        <taxon>Klebsormidiaceae</taxon>
        <taxon>Klebsormidium</taxon>
    </lineage>
</organism>
<dbReference type="GO" id="GO:0005524">
    <property type="term" value="F:ATP binding"/>
    <property type="evidence" value="ECO:0007669"/>
    <property type="project" value="UniProtKB-UniRule"/>
</dbReference>
<evidence type="ECO:0000256" key="7">
    <source>
        <dbReference type="ARBA" id="ARBA00022840"/>
    </source>
</evidence>
<feature type="region of interest" description="Disordered" evidence="11">
    <location>
        <begin position="310"/>
        <end position="530"/>
    </location>
</feature>
<evidence type="ECO:0000259" key="12">
    <source>
        <dbReference type="PROSITE" id="PS50011"/>
    </source>
</evidence>
<accession>A0A1Y1HNU1</accession>
<feature type="compositionally biased region" description="Low complexity" evidence="11">
    <location>
        <begin position="310"/>
        <end position="319"/>
    </location>
</feature>
<evidence type="ECO:0000256" key="11">
    <source>
        <dbReference type="SAM" id="MobiDB-lite"/>
    </source>
</evidence>
<feature type="compositionally biased region" description="Pro residues" evidence="11">
    <location>
        <begin position="320"/>
        <end position="333"/>
    </location>
</feature>
<dbReference type="InterPro" id="IPR000719">
    <property type="entry name" value="Prot_kinase_dom"/>
</dbReference>
<keyword evidence="6 13" id="KW-0418">Kinase</keyword>
<feature type="compositionally biased region" description="Low complexity" evidence="11">
    <location>
        <begin position="455"/>
        <end position="472"/>
    </location>
</feature>
<evidence type="ECO:0000256" key="1">
    <source>
        <dbReference type="ARBA" id="ARBA00010886"/>
    </source>
</evidence>
<dbReference type="Pfam" id="PF00069">
    <property type="entry name" value="Pkinase"/>
    <property type="match status" value="1"/>
</dbReference>
<feature type="compositionally biased region" description="Low complexity" evidence="11">
    <location>
        <begin position="496"/>
        <end position="524"/>
    </location>
</feature>
<keyword evidence="3 13" id="KW-0723">Serine/threonine-protein kinase</keyword>
<evidence type="ECO:0000256" key="2">
    <source>
        <dbReference type="ARBA" id="ARBA00012513"/>
    </source>
</evidence>
<evidence type="ECO:0000256" key="5">
    <source>
        <dbReference type="ARBA" id="ARBA00022741"/>
    </source>
</evidence>
<comment type="catalytic activity">
    <reaction evidence="8">
        <text>L-threonyl-[protein] + ATP = O-phospho-L-threonyl-[protein] + ADP + H(+)</text>
        <dbReference type="Rhea" id="RHEA:46608"/>
        <dbReference type="Rhea" id="RHEA-COMP:11060"/>
        <dbReference type="Rhea" id="RHEA-COMP:11605"/>
        <dbReference type="ChEBI" id="CHEBI:15378"/>
        <dbReference type="ChEBI" id="CHEBI:30013"/>
        <dbReference type="ChEBI" id="CHEBI:30616"/>
        <dbReference type="ChEBI" id="CHEBI:61977"/>
        <dbReference type="ChEBI" id="CHEBI:456216"/>
        <dbReference type="EC" id="2.7.11.1"/>
    </reaction>
</comment>
<dbReference type="SMART" id="SM00220">
    <property type="entry name" value="S_TKc"/>
    <property type="match status" value="1"/>
</dbReference>
<dbReference type="OMA" id="TFRTPME"/>
<dbReference type="STRING" id="105231.A0A1Y1HNU1"/>
<reference evidence="13 14" key="1">
    <citation type="journal article" date="2014" name="Nat. Commun.">
        <title>Klebsormidium flaccidum genome reveals primary factors for plant terrestrial adaptation.</title>
        <authorList>
            <person name="Hori K."/>
            <person name="Maruyama F."/>
            <person name="Fujisawa T."/>
            <person name="Togashi T."/>
            <person name="Yamamoto N."/>
            <person name="Seo M."/>
            <person name="Sato S."/>
            <person name="Yamada T."/>
            <person name="Mori H."/>
            <person name="Tajima N."/>
            <person name="Moriyama T."/>
            <person name="Ikeuchi M."/>
            <person name="Watanabe M."/>
            <person name="Wada H."/>
            <person name="Kobayashi K."/>
            <person name="Saito M."/>
            <person name="Masuda T."/>
            <person name="Sasaki-Sekimoto Y."/>
            <person name="Mashiguchi K."/>
            <person name="Awai K."/>
            <person name="Shimojima M."/>
            <person name="Masuda S."/>
            <person name="Iwai M."/>
            <person name="Nobusawa T."/>
            <person name="Narise T."/>
            <person name="Kondo S."/>
            <person name="Saito H."/>
            <person name="Sato R."/>
            <person name="Murakawa M."/>
            <person name="Ihara Y."/>
            <person name="Oshima-Yamada Y."/>
            <person name="Ohtaka K."/>
            <person name="Satoh M."/>
            <person name="Sonobe K."/>
            <person name="Ishii M."/>
            <person name="Ohtani R."/>
            <person name="Kanamori-Sato M."/>
            <person name="Honoki R."/>
            <person name="Miyazaki D."/>
            <person name="Mochizuki H."/>
            <person name="Umetsu J."/>
            <person name="Higashi K."/>
            <person name="Shibata D."/>
            <person name="Kamiya Y."/>
            <person name="Sato N."/>
            <person name="Nakamura Y."/>
            <person name="Tabata S."/>
            <person name="Ida S."/>
            <person name="Kurokawa K."/>
            <person name="Ohta H."/>
        </authorList>
    </citation>
    <scope>NUCLEOTIDE SEQUENCE [LARGE SCALE GENOMIC DNA]</scope>
    <source>
        <strain evidence="13 14">NIES-2285</strain>
    </source>
</reference>
<feature type="compositionally biased region" description="Low complexity" evidence="11">
    <location>
        <begin position="360"/>
        <end position="399"/>
    </location>
</feature>
<dbReference type="AlphaFoldDB" id="A0A1Y1HNU1"/>
<dbReference type="SUPFAM" id="SSF56112">
    <property type="entry name" value="Protein kinase-like (PK-like)"/>
    <property type="match status" value="1"/>
</dbReference>
<evidence type="ECO:0000313" key="13">
    <source>
        <dbReference type="EMBL" id="GAQ78227.1"/>
    </source>
</evidence>
<dbReference type="PANTHER" id="PTHR44899">
    <property type="entry name" value="CAMK FAMILY PROTEIN KINASE"/>
    <property type="match status" value="1"/>
</dbReference>
<dbReference type="EMBL" id="DF236958">
    <property type="protein sequence ID" value="GAQ78227.1"/>
    <property type="molecule type" value="Genomic_DNA"/>
</dbReference>
<keyword evidence="7 10" id="KW-0067">ATP-binding</keyword>
<dbReference type="EC" id="2.7.11.1" evidence="2"/>
<proteinExistence type="inferred from homology"/>
<dbReference type="InterPro" id="IPR051131">
    <property type="entry name" value="NEK_Ser/Thr_kinase_NIMA"/>
</dbReference>
<dbReference type="InterPro" id="IPR011009">
    <property type="entry name" value="Kinase-like_dom_sf"/>
</dbReference>
<dbReference type="PANTHER" id="PTHR44899:SF6">
    <property type="entry name" value="SERINE_THREONINE PROTEIN KINASE"/>
    <property type="match status" value="1"/>
</dbReference>
<evidence type="ECO:0000256" key="10">
    <source>
        <dbReference type="PROSITE-ProRule" id="PRU10141"/>
    </source>
</evidence>
<evidence type="ECO:0000256" key="9">
    <source>
        <dbReference type="ARBA" id="ARBA00048679"/>
    </source>
</evidence>
<comment type="catalytic activity">
    <reaction evidence="9">
        <text>L-seryl-[protein] + ATP = O-phospho-L-seryl-[protein] + ADP + H(+)</text>
        <dbReference type="Rhea" id="RHEA:17989"/>
        <dbReference type="Rhea" id="RHEA-COMP:9863"/>
        <dbReference type="Rhea" id="RHEA-COMP:11604"/>
        <dbReference type="ChEBI" id="CHEBI:15378"/>
        <dbReference type="ChEBI" id="CHEBI:29999"/>
        <dbReference type="ChEBI" id="CHEBI:30616"/>
        <dbReference type="ChEBI" id="CHEBI:83421"/>
        <dbReference type="ChEBI" id="CHEBI:456216"/>
        <dbReference type="EC" id="2.7.11.1"/>
    </reaction>
</comment>
<gene>
    <name evidence="13" type="ORF">KFL_000090720</name>
</gene>
<sequence>MEETTTGMLQKQFEVLKFLGKGSYGSVHKVKRFSDGNTYAIKESNVKNMAQEEKMDAVNEIRLLASVRHDNVIQYHEAFIDGGKLCIVMEFAEHGDLAKAIKDRAQQRKHFPEEQIWSYLIQICRGLQALHATRIIHRDIKSANIMRPDSSRVKIGDLGVAKVLKGAMTKTQIGTPHYMPPEVWKNKPYSFSSDIWALGCVLFEMCTFNVPFEARSMSELRYKVIRGTYPAIPAEYSKELAHMVKTLLNIDQATRPSAEQVLGMPIVQAHMALAPPLSVPTSDGKPMPNPMLATIQVPQNLRLLKAKLPRPAYPSSAPSTAPPSRPPLPPSAPAPSALSRQPVNVGGRLPAIASGRLYQGPSPGAGRPPAGPAQPALRNSPSRHAAPPQPAASPAGGARRPSDQLGVMPGKDVPGLPAGYNPYAKPGTKNGPYAKSPYAQGATRNPYKRAPSNVSRAPAAAGSAYGAAPAARQPSPRLAGVVGKATGARAQNGGYSRQPSSRGQPQQPGAPQRQQAPAAVPPGRMAGRFY</sequence>
<keyword evidence="14" id="KW-1185">Reference proteome</keyword>
<dbReference type="CDD" id="cd08530">
    <property type="entry name" value="STKc_CNK2-like"/>
    <property type="match status" value="1"/>
</dbReference>
<evidence type="ECO:0000256" key="6">
    <source>
        <dbReference type="ARBA" id="ARBA00022777"/>
    </source>
</evidence>
<dbReference type="Gene3D" id="3.30.200.20">
    <property type="entry name" value="Phosphorylase Kinase, domain 1"/>
    <property type="match status" value="1"/>
</dbReference>
<dbReference type="InterPro" id="IPR017441">
    <property type="entry name" value="Protein_kinase_ATP_BS"/>
</dbReference>
<name>A0A1Y1HNU1_KLENI</name>
<dbReference type="Proteomes" id="UP000054558">
    <property type="component" value="Unassembled WGS sequence"/>
</dbReference>
<dbReference type="PROSITE" id="PS00107">
    <property type="entry name" value="PROTEIN_KINASE_ATP"/>
    <property type="match status" value="1"/>
</dbReference>
<dbReference type="GO" id="GO:0004674">
    <property type="term" value="F:protein serine/threonine kinase activity"/>
    <property type="evidence" value="ECO:0007669"/>
    <property type="project" value="UniProtKB-KW"/>
</dbReference>